<dbReference type="PANTHER" id="PTHR43071">
    <property type="entry name" value="2-AMINO-4-HYDROXY-6-HYDROXYMETHYLDIHYDROPTERIDINE PYROPHOSPHOKINASE"/>
    <property type="match status" value="1"/>
</dbReference>
<comment type="pathway">
    <text evidence="1">Cofactor biosynthesis; tetrahydrofolate biosynthesis; 2-amino-4-hydroxy-6-hydroxymethyl-7,8-dihydropteridine diphosphate from 7,8-dihydroneopterin triphosphate: step 4/4.</text>
</comment>
<evidence type="ECO:0000259" key="13">
    <source>
        <dbReference type="PROSITE" id="PS00794"/>
    </source>
</evidence>
<dbReference type="PROSITE" id="PS00794">
    <property type="entry name" value="HPPK"/>
    <property type="match status" value="1"/>
</dbReference>
<evidence type="ECO:0000256" key="2">
    <source>
        <dbReference type="ARBA" id="ARBA00005810"/>
    </source>
</evidence>
<accession>A0A285NFP0</accession>
<evidence type="ECO:0000256" key="11">
    <source>
        <dbReference type="ARBA" id="ARBA00029766"/>
    </source>
</evidence>
<evidence type="ECO:0000256" key="10">
    <source>
        <dbReference type="ARBA" id="ARBA00029409"/>
    </source>
</evidence>
<evidence type="ECO:0000256" key="6">
    <source>
        <dbReference type="ARBA" id="ARBA00022741"/>
    </source>
</evidence>
<comment type="similarity">
    <text evidence="2">Belongs to the HPPK family.</text>
</comment>
<evidence type="ECO:0000313" key="15">
    <source>
        <dbReference type="Proteomes" id="UP000219439"/>
    </source>
</evidence>
<dbReference type="OrthoDB" id="9808041at2"/>
<evidence type="ECO:0000256" key="8">
    <source>
        <dbReference type="ARBA" id="ARBA00022840"/>
    </source>
</evidence>
<reference evidence="14 15" key="1">
    <citation type="submission" date="2017-09" db="EMBL/GenBank/DDBJ databases">
        <authorList>
            <person name="Ehlers B."/>
            <person name="Leendertz F.H."/>
        </authorList>
    </citation>
    <scope>NUCLEOTIDE SEQUENCE [LARGE SCALE GENOMIC DNA]</scope>
    <source>
        <strain evidence="14 15">DSM 18289</strain>
    </source>
</reference>
<dbReference type="GO" id="GO:0003848">
    <property type="term" value="F:2-amino-4-hydroxy-6-hydroxymethyldihydropteridine diphosphokinase activity"/>
    <property type="evidence" value="ECO:0007669"/>
    <property type="project" value="UniProtKB-EC"/>
</dbReference>
<keyword evidence="9" id="KW-0289">Folate biosynthesis</keyword>
<sequence>MIRAFLSLGGNIGDAAQNIRNAVDRLDEHPNIKLTALSGFYKTPPWGNENQAPFVNACAEVETSLPAEELLVQCLQTEHDMGRERIEHWGPRIIDIDILTYGDERIQQDNLSVPHPYMMERAFVLVPLKDIAPEFTMKGQSIDQALTHLDISDIKRL</sequence>
<name>A0A285NFP0_9HYPH</name>
<dbReference type="EC" id="2.7.6.3" evidence="3"/>
<dbReference type="SUPFAM" id="SSF55083">
    <property type="entry name" value="6-hydroxymethyl-7,8-dihydropterin pyrophosphokinase, HPPK"/>
    <property type="match status" value="1"/>
</dbReference>
<evidence type="ECO:0000313" key="14">
    <source>
        <dbReference type="EMBL" id="SNZ08324.1"/>
    </source>
</evidence>
<evidence type="ECO:0000256" key="7">
    <source>
        <dbReference type="ARBA" id="ARBA00022777"/>
    </source>
</evidence>
<dbReference type="GO" id="GO:0046656">
    <property type="term" value="P:folic acid biosynthetic process"/>
    <property type="evidence" value="ECO:0007669"/>
    <property type="project" value="UniProtKB-KW"/>
</dbReference>
<keyword evidence="6" id="KW-0547">Nucleotide-binding</keyword>
<dbReference type="GO" id="GO:0005524">
    <property type="term" value="F:ATP binding"/>
    <property type="evidence" value="ECO:0007669"/>
    <property type="project" value="UniProtKB-KW"/>
</dbReference>
<keyword evidence="15" id="KW-1185">Reference proteome</keyword>
<dbReference type="EMBL" id="OBEL01000001">
    <property type="protein sequence ID" value="SNZ08324.1"/>
    <property type="molecule type" value="Genomic_DNA"/>
</dbReference>
<comment type="function">
    <text evidence="10">Catalyzes the transfer of pyrophosphate from adenosine triphosphate (ATP) to 6-hydroxymethyl-7,8-dihydropterin, an enzymatic step in folate biosynthesis pathway.</text>
</comment>
<dbReference type="RefSeq" id="WP_097152717.1">
    <property type="nucleotide sequence ID" value="NZ_OBEL01000001.1"/>
</dbReference>
<evidence type="ECO:0000256" key="3">
    <source>
        <dbReference type="ARBA" id="ARBA00013253"/>
    </source>
</evidence>
<organism evidence="14 15">
    <name type="scientific">Cohaesibacter gelatinilyticus</name>
    <dbReference type="NCBI Taxonomy" id="372072"/>
    <lineage>
        <taxon>Bacteria</taxon>
        <taxon>Pseudomonadati</taxon>
        <taxon>Pseudomonadota</taxon>
        <taxon>Alphaproteobacteria</taxon>
        <taxon>Hyphomicrobiales</taxon>
        <taxon>Cohaesibacteraceae</taxon>
    </lineage>
</organism>
<dbReference type="NCBIfam" id="TIGR01498">
    <property type="entry name" value="folK"/>
    <property type="match status" value="1"/>
</dbReference>
<dbReference type="Pfam" id="PF01288">
    <property type="entry name" value="HPPK"/>
    <property type="match status" value="1"/>
</dbReference>
<dbReference type="UniPathway" id="UPA00077">
    <property type="reaction ID" value="UER00155"/>
</dbReference>
<evidence type="ECO:0000256" key="9">
    <source>
        <dbReference type="ARBA" id="ARBA00022909"/>
    </source>
</evidence>
<evidence type="ECO:0000256" key="5">
    <source>
        <dbReference type="ARBA" id="ARBA00022679"/>
    </source>
</evidence>
<dbReference type="InterPro" id="IPR000550">
    <property type="entry name" value="Hppk"/>
</dbReference>
<keyword evidence="8" id="KW-0067">ATP-binding</keyword>
<dbReference type="GO" id="GO:0046654">
    <property type="term" value="P:tetrahydrofolate biosynthetic process"/>
    <property type="evidence" value="ECO:0007669"/>
    <property type="project" value="UniProtKB-UniPathway"/>
</dbReference>
<protein>
    <recommendedName>
        <fullName evidence="4">2-amino-4-hydroxy-6-hydroxymethyldihydropteridine pyrophosphokinase</fullName>
        <ecNumber evidence="3">2.7.6.3</ecNumber>
    </recommendedName>
    <alternativeName>
        <fullName evidence="11">6-hydroxymethyl-7,8-dihydropterin pyrophosphokinase</fullName>
    </alternativeName>
    <alternativeName>
        <fullName evidence="12">7,8-dihydro-6-hydroxymethylpterin-pyrophosphokinase</fullName>
    </alternativeName>
</protein>
<dbReference type="PANTHER" id="PTHR43071:SF1">
    <property type="entry name" value="2-AMINO-4-HYDROXY-6-HYDROXYMETHYLDIHYDROPTERIDINE PYROPHOSPHOKINASE"/>
    <property type="match status" value="1"/>
</dbReference>
<feature type="domain" description="7,8-dihydro-6-hydroxymethylpterin-pyrophosphokinase" evidence="13">
    <location>
        <begin position="88"/>
        <end position="99"/>
    </location>
</feature>
<evidence type="ECO:0000256" key="4">
    <source>
        <dbReference type="ARBA" id="ARBA00016218"/>
    </source>
</evidence>
<dbReference type="Gene3D" id="3.30.70.560">
    <property type="entry name" value="7,8-Dihydro-6-hydroxymethylpterin-pyrophosphokinase HPPK"/>
    <property type="match status" value="1"/>
</dbReference>
<gene>
    <name evidence="14" type="ORF">SAMN06265368_1571</name>
</gene>
<keyword evidence="5" id="KW-0808">Transferase</keyword>
<evidence type="ECO:0000256" key="12">
    <source>
        <dbReference type="ARBA" id="ARBA00033413"/>
    </source>
</evidence>
<evidence type="ECO:0000256" key="1">
    <source>
        <dbReference type="ARBA" id="ARBA00005051"/>
    </source>
</evidence>
<dbReference type="CDD" id="cd00483">
    <property type="entry name" value="HPPK"/>
    <property type="match status" value="1"/>
</dbReference>
<keyword evidence="7 14" id="KW-0418">Kinase</keyword>
<dbReference type="AlphaFoldDB" id="A0A285NFP0"/>
<dbReference type="GO" id="GO:0016301">
    <property type="term" value="F:kinase activity"/>
    <property type="evidence" value="ECO:0007669"/>
    <property type="project" value="UniProtKB-KW"/>
</dbReference>
<dbReference type="Proteomes" id="UP000219439">
    <property type="component" value="Unassembled WGS sequence"/>
</dbReference>
<dbReference type="InterPro" id="IPR035907">
    <property type="entry name" value="Hppk_sf"/>
</dbReference>
<proteinExistence type="inferred from homology"/>